<dbReference type="EMBL" id="AP019695">
    <property type="protein sequence ID" value="BBK21385.1"/>
    <property type="molecule type" value="Genomic_DNA"/>
</dbReference>
<feature type="binding site" evidence="10">
    <location>
        <begin position="11"/>
        <end position="18"/>
    </location>
    <ligand>
        <name>ATP</name>
        <dbReference type="ChEBI" id="CHEBI:30616"/>
    </ligand>
</feature>
<dbReference type="RefSeq" id="WP_115714600.1">
    <property type="nucleotide sequence ID" value="NZ_AP019695.1"/>
</dbReference>
<dbReference type="GO" id="GO:0051782">
    <property type="term" value="P:negative regulation of cell division"/>
    <property type="evidence" value="ECO:0007669"/>
    <property type="project" value="TreeGrafter"/>
</dbReference>
<dbReference type="GO" id="GO:0005829">
    <property type="term" value="C:cytosol"/>
    <property type="evidence" value="ECO:0007669"/>
    <property type="project" value="TreeGrafter"/>
</dbReference>
<dbReference type="Pfam" id="PF10609">
    <property type="entry name" value="ParA"/>
    <property type="match status" value="1"/>
</dbReference>
<dbReference type="AlphaFoldDB" id="A0A6N4TG18"/>
<evidence type="ECO:0000256" key="3">
    <source>
        <dbReference type="ARBA" id="ARBA00022618"/>
    </source>
</evidence>
<dbReference type="Proteomes" id="UP000464754">
    <property type="component" value="Chromosome"/>
</dbReference>
<evidence type="ECO:0000256" key="8">
    <source>
        <dbReference type="ARBA" id="ARBA00025436"/>
    </source>
</evidence>
<keyword evidence="5 10" id="KW-0067">ATP-binding</keyword>
<dbReference type="PANTHER" id="PTHR43384">
    <property type="entry name" value="SEPTUM SITE-DETERMINING PROTEIN MIND HOMOLOG, CHLOROPLASTIC-RELATED"/>
    <property type="match status" value="1"/>
</dbReference>
<evidence type="ECO:0000256" key="6">
    <source>
        <dbReference type="ARBA" id="ARBA00023210"/>
    </source>
</evidence>
<organism evidence="11 12">
    <name type="scientific">Amedibacterium intestinale</name>
    <dbReference type="NCBI Taxonomy" id="2583452"/>
    <lineage>
        <taxon>Bacteria</taxon>
        <taxon>Bacillati</taxon>
        <taxon>Bacillota</taxon>
        <taxon>Erysipelotrichia</taxon>
        <taxon>Erysipelotrichales</taxon>
        <taxon>Erysipelotrichaceae</taxon>
        <taxon>Amedibacterium</taxon>
    </lineage>
</organism>
<name>A0A6N4TG18_9FIRM</name>
<dbReference type="InterPro" id="IPR025501">
    <property type="entry name" value="MinD_FleN"/>
</dbReference>
<proteinExistence type="inferred from homology"/>
<dbReference type="PANTHER" id="PTHR43384:SF6">
    <property type="entry name" value="SEPTUM SITE-DETERMINING PROTEIN MIND HOMOLOG, CHLOROPLASTIC"/>
    <property type="match status" value="1"/>
</dbReference>
<evidence type="ECO:0000313" key="12">
    <source>
        <dbReference type="Proteomes" id="UP000464754"/>
    </source>
</evidence>
<dbReference type="Gene3D" id="3.40.50.300">
    <property type="entry name" value="P-loop containing nucleotide triphosphate hydrolases"/>
    <property type="match status" value="1"/>
</dbReference>
<accession>A0A6N4TG18</accession>
<keyword evidence="7" id="KW-0131">Cell cycle</keyword>
<evidence type="ECO:0000256" key="1">
    <source>
        <dbReference type="ARBA" id="ARBA00010257"/>
    </source>
</evidence>
<dbReference type="PIRSF" id="PIRSF003092">
    <property type="entry name" value="MinD"/>
    <property type="match status" value="1"/>
</dbReference>
<dbReference type="InterPro" id="IPR010223">
    <property type="entry name" value="MinD"/>
</dbReference>
<keyword evidence="4 10" id="KW-0547">Nucleotide-binding</keyword>
<dbReference type="InterPro" id="IPR033756">
    <property type="entry name" value="YlxH/NBP35"/>
</dbReference>
<reference evidence="12" key="1">
    <citation type="submission" date="2019-05" db="EMBL/GenBank/DDBJ databases">
        <title>Complete genome sequencing of Absiella argi strain JCM 30884.</title>
        <authorList>
            <person name="Sakamoto M."/>
            <person name="Murakami T."/>
            <person name="Mori H."/>
        </authorList>
    </citation>
    <scope>NUCLEOTIDE SEQUENCE [LARGE SCALE GENOMIC DNA]</scope>
    <source>
        <strain evidence="12">JCM 30884</strain>
    </source>
</reference>
<dbReference type="GO" id="GO:0000917">
    <property type="term" value="P:division septum assembly"/>
    <property type="evidence" value="ECO:0007669"/>
    <property type="project" value="UniProtKB-KW"/>
</dbReference>
<comment type="similarity">
    <text evidence="1">Belongs to the ParA family. MinD subfamily.</text>
</comment>
<dbReference type="InterPro" id="IPR050625">
    <property type="entry name" value="ParA/MinD_ATPase"/>
</dbReference>
<keyword evidence="12" id="KW-1185">Reference proteome</keyword>
<protein>
    <recommendedName>
        <fullName evidence="2">Septum site-determining protein MinD</fullName>
    </recommendedName>
    <alternativeName>
        <fullName evidence="9">Cell division inhibitor MinD</fullName>
    </alternativeName>
</protein>
<dbReference type="KEGG" id="aarg:Aargi30884_02880"/>
<keyword evidence="6" id="KW-0717">Septation</keyword>
<dbReference type="InterPro" id="IPR027417">
    <property type="entry name" value="P-loop_NTPase"/>
</dbReference>
<dbReference type="GO" id="GO:0009898">
    <property type="term" value="C:cytoplasmic side of plasma membrane"/>
    <property type="evidence" value="ECO:0007669"/>
    <property type="project" value="TreeGrafter"/>
</dbReference>
<dbReference type="GO" id="GO:0016887">
    <property type="term" value="F:ATP hydrolysis activity"/>
    <property type="evidence" value="ECO:0007669"/>
    <property type="project" value="InterPro"/>
</dbReference>
<evidence type="ECO:0000256" key="2">
    <source>
        <dbReference type="ARBA" id="ARBA00016887"/>
    </source>
</evidence>
<gene>
    <name evidence="11" type="ORF">Aargi30884_02880</name>
</gene>
<keyword evidence="3" id="KW-0132">Cell division</keyword>
<evidence type="ECO:0000256" key="9">
    <source>
        <dbReference type="ARBA" id="ARBA00032845"/>
    </source>
</evidence>
<dbReference type="NCBIfam" id="TIGR01968">
    <property type="entry name" value="minD_bact"/>
    <property type="match status" value="1"/>
</dbReference>
<evidence type="ECO:0000256" key="4">
    <source>
        <dbReference type="ARBA" id="ARBA00022741"/>
    </source>
</evidence>
<evidence type="ECO:0000256" key="7">
    <source>
        <dbReference type="ARBA" id="ARBA00023306"/>
    </source>
</evidence>
<evidence type="ECO:0000256" key="5">
    <source>
        <dbReference type="ARBA" id="ARBA00022840"/>
    </source>
</evidence>
<evidence type="ECO:0000313" key="11">
    <source>
        <dbReference type="EMBL" id="BBK21385.1"/>
    </source>
</evidence>
<dbReference type="GO" id="GO:0005524">
    <property type="term" value="F:ATP binding"/>
    <property type="evidence" value="ECO:0007669"/>
    <property type="project" value="UniProtKB-KW"/>
</dbReference>
<sequence length="258" mass="28995">MGESIAITSGKGGVGKSSTIIGIGMILAQMGYRVCMIDMDLGLKNLDVMMGLQHRVLYDLKDVMDGKCTLSRAILQDKQQDNLYLIPACKTIHIASFQGDHFEEIVQSLKQSFDYVLLDTPAGMESGFLYSIRCVNKAVLVTTLDVTSLQDCDRIIGILMKEGMEEISFVVNRMNVHLIEKGISVPLEEAKKWLSVEFLGYVFDDEEVMRSNNHGTPVVLKRDTLLYSCYYSIVKNMLGERVELPKYKEKSLLQKLFG</sequence>
<evidence type="ECO:0000256" key="10">
    <source>
        <dbReference type="PIRSR" id="PIRSR003092-1"/>
    </source>
</evidence>
<dbReference type="SUPFAM" id="SSF52540">
    <property type="entry name" value="P-loop containing nucleoside triphosphate hydrolases"/>
    <property type="match status" value="1"/>
</dbReference>
<comment type="function">
    <text evidence="8">ATPase required for the correct placement of the division site. Cell division inhibitors MinC and MinD act in concert to form an inhibitor capable of blocking formation of the polar Z ring septums. Rapidly oscillates between the poles of the cell to destabilize FtsZ filaments that have formed before they mature into polar Z rings.</text>
</comment>